<reference evidence="1" key="1">
    <citation type="submission" date="2021-06" db="EMBL/GenBank/DDBJ databases">
        <authorList>
            <person name="Kallberg Y."/>
            <person name="Tangrot J."/>
            <person name="Rosling A."/>
        </authorList>
    </citation>
    <scope>NUCLEOTIDE SEQUENCE</scope>
    <source>
        <strain evidence="1">UK204</strain>
    </source>
</reference>
<name>A0A9N9EE43_9GLOM</name>
<accession>A0A9N9EE43</accession>
<organism evidence="1 2">
    <name type="scientific">Funneliformis caledonium</name>
    <dbReference type="NCBI Taxonomy" id="1117310"/>
    <lineage>
        <taxon>Eukaryota</taxon>
        <taxon>Fungi</taxon>
        <taxon>Fungi incertae sedis</taxon>
        <taxon>Mucoromycota</taxon>
        <taxon>Glomeromycotina</taxon>
        <taxon>Glomeromycetes</taxon>
        <taxon>Glomerales</taxon>
        <taxon>Glomeraceae</taxon>
        <taxon>Funneliformis</taxon>
    </lineage>
</organism>
<dbReference type="AlphaFoldDB" id="A0A9N9EE43"/>
<sequence>MTRNDIYFHEPDCKFDHLIPDPDILDIIINNVIDSYSTTNAKITRKFIEDTIKQPLHALLIPPHKCKSPFAYHHHSSARTLFKQDYINIIHKEISHTNISASHNEHISRPNSIKKMYSLTSTSSSQTDREINMLASLWSESSAEVRQVYEVLEMCSEKVHEYMFKANRVKKEHEKSMKEPNLTCFSNSINWINKE</sequence>
<evidence type="ECO:0000313" key="1">
    <source>
        <dbReference type="EMBL" id="CAG8671180.1"/>
    </source>
</evidence>
<dbReference type="EMBL" id="CAJVPQ010005500">
    <property type="protein sequence ID" value="CAG8671180.1"/>
    <property type="molecule type" value="Genomic_DNA"/>
</dbReference>
<dbReference type="OrthoDB" id="2346631at2759"/>
<comment type="caution">
    <text evidence="1">The sequence shown here is derived from an EMBL/GenBank/DDBJ whole genome shotgun (WGS) entry which is preliminary data.</text>
</comment>
<dbReference type="Proteomes" id="UP000789570">
    <property type="component" value="Unassembled WGS sequence"/>
</dbReference>
<keyword evidence="2" id="KW-1185">Reference proteome</keyword>
<evidence type="ECO:0000313" key="2">
    <source>
        <dbReference type="Proteomes" id="UP000789570"/>
    </source>
</evidence>
<protein>
    <submittedName>
        <fullName evidence="1">17063_t:CDS:1</fullName>
    </submittedName>
</protein>
<gene>
    <name evidence="1" type="ORF">FCALED_LOCUS12027</name>
</gene>
<proteinExistence type="predicted"/>